<dbReference type="InterPro" id="IPR011994">
    <property type="entry name" value="Cytidylate_kinase_dom"/>
</dbReference>
<name>X0TYQ7_9ZZZZ</name>
<dbReference type="GO" id="GO:0004140">
    <property type="term" value="F:dephospho-CoA kinase activity"/>
    <property type="evidence" value="ECO:0007669"/>
    <property type="project" value="InterPro"/>
</dbReference>
<keyword evidence="3" id="KW-0547">Nucleotide-binding</keyword>
<dbReference type="InterPro" id="IPR001977">
    <property type="entry name" value="Depp_CoAkinase"/>
</dbReference>
<proteinExistence type="predicted"/>
<evidence type="ECO:0000313" key="9">
    <source>
        <dbReference type="EMBL" id="GAF81290.1"/>
    </source>
</evidence>
<evidence type="ECO:0000256" key="3">
    <source>
        <dbReference type="ARBA" id="ARBA00022741"/>
    </source>
</evidence>
<comment type="caution">
    <text evidence="9">The sequence shown here is derived from an EMBL/GenBank/DDBJ whole genome shotgun (WGS) entry which is preliminary data.</text>
</comment>
<dbReference type="GO" id="GO:0036431">
    <property type="term" value="F:dCMP kinase activity"/>
    <property type="evidence" value="ECO:0007669"/>
    <property type="project" value="InterPro"/>
</dbReference>
<evidence type="ECO:0000256" key="2">
    <source>
        <dbReference type="ARBA" id="ARBA00022679"/>
    </source>
</evidence>
<organism evidence="9">
    <name type="scientific">marine sediment metagenome</name>
    <dbReference type="NCBI Taxonomy" id="412755"/>
    <lineage>
        <taxon>unclassified sequences</taxon>
        <taxon>metagenomes</taxon>
        <taxon>ecological metagenomes</taxon>
    </lineage>
</organism>
<evidence type="ECO:0000256" key="7">
    <source>
        <dbReference type="ARBA" id="ARBA00048478"/>
    </source>
</evidence>
<dbReference type="InterPro" id="IPR027417">
    <property type="entry name" value="P-loop_NTPase"/>
</dbReference>
<comment type="catalytic activity">
    <reaction evidence="6">
        <text>dCMP + ATP = dCDP + ADP</text>
        <dbReference type="Rhea" id="RHEA:25094"/>
        <dbReference type="ChEBI" id="CHEBI:30616"/>
        <dbReference type="ChEBI" id="CHEBI:57566"/>
        <dbReference type="ChEBI" id="CHEBI:58593"/>
        <dbReference type="ChEBI" id="CHEBI:456216"/>
        <dbReference type="EC" id="2.7.4.25"/>
    </reaction>
</comment>
<dbReference type="SUPFAM" id="SSF52540">
    <property type="entry name" value="P-loop containing nucleoside triphosphate hydrolases"/>
    <property type="match status" value="1"/>
</dbReference>
<accession>X0TYQ7</accession>
<dbReference type="GO" id="GO:0015937">
    <property type="term" value="P:coenzyme A biosynthetic process"/>
    <property type="evidence" value="ECO:0007669"/>
    <property type="project" value="InterPro"/>
</dbReference>
<evidence type="ECO:0000256" key="5">
    <source>
        <dbReference type="ARBA" id="ARBA00022840"/>
    </source>
</evidence>
<evidence type="ECO:0000259" key="8">
    <source>
        <dbReference type="Pfam" id="PF02224"/>
    </source>
</evidence>
<comment type="catalytic activity">
    <reaction evidence="7">
        <text>CMP + ATP = CDP + ADP</text>
        <dbReference type="Rhea" id="RHEA:11600"/>
        <dbReference type="ChEBI" id="CHEBI:30616"/>
        <dbReference type="ChEBI" id="CHEBI:58069"/>
        <dbReference type="ChEBI" id="CHEBI:60377"/>
        <dbReference type="ChEBI" id="CHEBI:456216"/>
        <dbReference type="EC" id="2.7.4.25"/>
    </reaction>
</comment>
<gene>
    <name evidence="9" type="ORF">S01H1_09069</name>
</gene>
<dbReference type="Pfam" id="PF02224">
    <property type="entry name" value="Cytidylate_kin"/>
    <property type="match status" value="1"/>
</dbReference>
<feature type="domain" description="Cytidylate kinase" evidence="8">
    <location>
        <begin position="6"/>
        <end position="32"/>
    </location>
</feature>
<sequence>MANLVVTIDGPAASGKSTVARLLAERLGASFL</sequence>
<keyword evidence="5" id="KW-0067">ATP-binding</keyword>
<dbReference type="GO" id="GO:0005524">
    <property type="term" value="F:ATP binding"/>
    <property type="evidence" value="ECO:0007669"/>
    <property type="project" value="UniProtKB-KW"/>
</dbReference>
<dbReference type="EMBL" id="BARS01004636">
    <property type="protein sequence ID" value="GAF81290.1"/>
    <property type="molecule type" value="Genomic_DNA"/>
</dbReference>
<dbReference type="AlphaFoldDB" id="X0TYQ7"/>
<feature type="non-terminal residue" evidence="9">
    <location>
        <position position="32"/>
    </location>
</feature>
<reference evidence="9" key="1">
    <citation type="journal article" date="2014" name="Front. Microbiol.">
        <title>High frequency of phylogenetically diverse reductive dehalogenase-homologous genes in deep subseafloor sedimentary metagenomes.</title>
        <authorList>
            <person name="Kawai M."/>
            <person name="Futagami T."/>
            <person name="Toyoda A."/>
            <person name="Takaki Y."/>
            <person name="Nishi S."/>
            <person name="Hori S."/>
            <person name="Arai W."/>
            <person name="Tsubouchi T."/>
            <person name="Morono Y."/>
            <person name="Uchiyama I."/>
            <person name="Ito T."/>
            <person name="Fujiyama A."/>
            <person name="Inagaki F."/>
            <person name="Takami H."/>
        </authorList>
    </citation>
    <scope>NUCLEOTIDE SEQUENCE</scope>
    <source>
        <strain evidence="9">Expedition CK06-06</strain>
    </source>
</reference>
<evidence type="ECO:0000256" key="4">
    <source>
        <dbReference type="ARBA" id="ARBA00022777"/>
    </source>
</evidence>
<evidence type="ECO:0000256" key="6">
    <source>
        <dbReference type="ARBA" id="ARBA00047615"/>
    </source>
</evidence>
<evidence type="ECO:0000256" key="1">
    <source>
        <dbReference type="ARBA" id="ARBA00012906"/>
    </source>
</evidence>
<keyword evidence="2" id="KW-0808">Transferase</keyword>
<protein>
    <recommendedName>
        <fullName evidence="1">(d)CMP kinase</fullName>
        <ecNumber evidence="1">2.7.4.25</ecNumber>
    </recommendedName>
</protein>
<dbReference type="PROSITE" id="PS51219">
    <property type="entry name" value="DPCK"/>
    <property type="match status" value="1"/>
</dbReference>
<dbReference type="EC" id="2.7.4.25" evidence="1"/>
<dbReference type="Gene3D" id="3.40.50.300">
    <property type="entry name" value="P-loop containing nucleotide triphosphate hydrolases"/>
    <property type="match status" value="1"/>
</dbReference>
<keyword evidence="4" id="KW-0418">Kinase</keyword>